<dbReference type="GeneID" id="95583708"/>
<evidence type="ECO:0000313" key="3">
    <source>
        <dbReference type="EMBL" id="WOB27763.1"/>
    </source>
</evidence>
<feature type="compositionally biased region" description="Basic and acidic residues" evidence="1">
    <location>
        <begin position="69"/>
        <end position="126"/>
    </location>
</feature>
<accession>A0ABZ0DBW0</accession>
<keyword evidence="2" id="KW-0472">Membrane</keyword>
<feature type="compositionally biased region" description="Polar residues" evidence="1">
    <location>
        <begin position="225"/>
        <end position="236"/>
    </location>
</feature>
<gene>
    <name evidence="3" type="ORF">NYR99_07510</name>
</gene>
<feature type="region of interest" description="Disordered" evidence="1">
    <location>
        <begin position="181"/>
        <end position="237"/>
    </location>
</feature>
<proteinExistence type="predicted"/>
<feature type="region of interest" description="Disordered" evidence="1">
    <location>
        <begin position="1"/>
        <end position="32"/>
    </location>
</feature>
<keyword evidence="2" id="KW-1133">Transmembrane helix</keyword>
<feature type="compositionally biased region" description="Basic and acidic residues" evidence="1">
    <location>
        <begin position="1"/>
        <end position="14"/>
    </location>
</feature>
<evidence type="ECO:0000256" key="2">
    <source>
        <dbReference type="SAM" id="Phobius"/>
    </source>
</evidence>
<protein>
    <submittedName>
        <fullName evidence="3">Uncharacterized protein</fullName>
    </submittedName>
</protein>
<keyword evidence="4" id="KW-1185">Reference proteome</keyword>
<dbReference type="EMBL" id="CP103840">
    <property type="protein sequence ID" value="WOB27763.1"/>
    <property type="molecule type" value="Genomic_DNA"/>
</dbReference>
<feature type="region of interest" description="Disordered" evidence="1">
    <location>
        <begin position="347"/>
        <end position="392"/>
    </location>
</feature>
<dbReference type="Proteomes" id="UP001304534">
    <property type="component" value="Chromosome"/>
</dbReference>
<organism evidence="3 4">
    <name type="scientific">Xanthomonas dyei</name>
    <dbReference type="NCBI Taxonomy" id="743699"/>
    <lineage>
        <taxon>Bacteria</taxon>
        <taxon>Pseudomonadati</taxon>
        <taxon>Pseudomonadota</taxon>
        <taxon>Gammaproteobacteria</taxon>
        <taxon>Lysobacterales</taxon>
        <taxon>Lysobacteraceae</taxon>
        <taxon>Xanthomonas</taxon>
    </lineage>
</organism>
<feature type="region of interest" description="Disordered" evidence="1">
    <location>
        <begin position="67"/>
        <end position="168"/>
    </location>
</feature>
<feature type="transmembrane region" description="Helical" evidence="2">
    <location>
        <begin position="244"/>
        <end position="262"/>
    </location>
</feature>
<sequence length="392" mass="40828">MTPEELIKQREQRKLLARAAEAKTTGASDDEKIVSDATKENLKSAGRLAASFGKAVAEKTKHAAALAAEKGREAQEAMARRAEEAKAKKDAYAAEQERLEAERAREMAEQMAHARTEAQAGEDRSTQSEPTPTMPEPLVTDVAPAPAEKPKATSASDADVVMSTSAPGVREVEETVRPAQAAVEPQVSEVQEAAPSKPTQALVSAVKPVPTKVAAKPHGRPDKPVTSSPAPSAQVNARQGRRRIAGVGVVVLALAGALAWWFSHRSSDAASDSRIDATAGVTAPEQIPVAAAPVLPAPPIAGAVPAVIILQEETPPKAPSVSEAPNAAAPPKVEAAAVVPAVVPAAVTRTDATPVPTPKPRATPKSAPKAEPKTDWQDQANDDIDAWAEKIK</sequence>
<keyword evidence="2" id="KW-0812">Transmembrane</keyword>
<reference evidence="3 4" key="1">
    <citation type="submission" date="2022-08" db="EMBL/GenBank/DDBJ databases">
        <title>Whole genome sequencing-based tracing of a 2022 introduction and outbreak of Xanthomonas hortorum pv. pelargonii.</title>
        <authorList>
            <person name="Iruegas-Bocardo F."/>
            <person name="Weisberg A.K."/>
            <person name="Riutta E.R."/>
            <person name="Kilday K."/>
            <person name="Bonkowski J.C."/>
            <person name="Creswell T."/>
            <person name="Daughtrey M.L."/>
            <person name="Rane K."/>
            <person name="Grunwald N.J."/>
            <person name="Chang J.H."/>
            <person name="Putnam M.L."/>
        </authorList>
    </citation>
    <scope>NUCLEOTIDE SEQUENCE [LARGE SCALE GENOMIC DNA]</scope>
    <source>
        <strain evidence="3 4">22-325</strain>
    </source>
</reference>
<evidence type="ECO:0000313" key="4">
    <source>
        <dbReference type="Proteomes" id="UP001304534"/>
    </source>
</evidence>
<dbReference type="RefSeq" id="WP_316691593.1">
    <property type="nucleotide sequence ID" value="NZ_CP103837.1"/>
</dbReference>
<name>A0ABZ0DBW0_9XANT</name>
<evidence type="ECO:0000256" key="1">
    <source>
        <dbReference type="SAM" id="MobiDB-lite"/>
    </source>
</evidence>